<feature type="transmembrane region" description="Helical" evidence="5">
    <location>
        <begin position="446"/>
        <end position="471"/>
    </location>
</feature>
<dbReference type="EMBL" id="QUQM01000007">
    <property type="protein sequence ID" value="KAA8645322.1"/>
    <property type="molecule type" value="Genomic_DNA"/>
</dbReference>
<dbReference type="PROSITE" id="PS50850">
    <property type="entry name" value="MFS"/>
    <property type="match status" value="1"/>
</dbReference>
<evidence type="ECO:0000313" key="9">
    <source>
        <dbReference type="Proteomes" id="UP000324241"/>
    </source>
</evidence>
<dbReference type="GO" id="GO:1990961">
    <property type="term" value="P:xenobiotic detoxification by transmembrane export across the plasma membrane"/>
    <property type="evidence" value="ECO:0007669"/>
    <property type="project" value="TreeGrafter"/>
</dbReference>
<dbReference type="GO" id="GO:0015244">
    <property type="term" value="F:fluconazole transmembrane transporter activity"/>
    <property type="evidence" value="ECO:0007669"/>
    <property type="project" value="TreeGrafter"/>
</dbReference>
<evidence type="ECO:0000313" key="8">
    <source>
        <dbReference type="EMBL" id="KAA8645322.1"/>
    </source>
</evidence>
<organism evidence="8 9">
    <name type="scientific">Aspergillus tanneri</name>
    <dbReference type="NCBI Taxonomy" id="1220188"/>
    <lineage>
        <taxon>Eukaryota</taxon>
        <taxon>Fungi</taxon>
        <taxon>Dikarya</taxon>
        <taxon>Ascomycota</taxon>
        <taxon>Pezizomycotina</taxon>
        <taxon>Eurotiomycetes</taxon>
        <taxon>Eurotiomycetidae</taxon>
        <taxon>Eurotiales</taxon>
        <taxon>Aspergillaceae</taxon>
        <taxon>Aspergillus</taxon>
        <taxon>Aspergillus subgen. Circumdati</taxon>
    </lineage>
</organism>
<feature type="chain" id="PRO_5024437641" description="Major facilitator superfamily (MFS) profile domain-containing protein" evidence="6">
    <location>
        <begin position="20"/>
        <end position="546"/>
    </location>
</feature>
<feature type="transmembrane region" description="Helical" evidence="5">
    <location>
        <begin position="422"/>
        <end position="440"/>
    </location>
</feature>
<evidence type="ECO:0000256" key="6">
    <source>
        <dbReference type="SAM" id="SignalP"/>
    </source>
</evidence>
<feature type="transmembrane region" description="Helical" evidence="5">
    <location>
        <begin position="232"/>
        <end position="254"/>
    </location>
</feature>
<dbReference type="Gene3D" id="1.20.1250.20">
    <property type="entry name" value="MFS general substrate transporter like domains"/>
    <property type="match status" value="1"/>
</dbReference>
<name>A0A5M9MEB6_9EURO</name>
<dbReference type="InterPro" id="IPR036259">
    <property type="entry name" value="MFS_trans_sf"/>
</dbReference>
<comment type="subcellular location">
    <subcellularLocation>
        <location evidence="1">Membrane</location>
        <topology evidence="1">Multi-pass membrane protein</topology>
    </subcellularLocation>
</comment>
<feature type="transmembrane region" description="Helical" evidence="5">
    <location>
        <begin position="377"/>
        <end position="401"/>
    </location>
</feature>
<feature type="transmembrane region" description="Helical" evidence="5">
    <location>
        <begin position="338"/>
        <end position="357"/>
    </location>
</feature>
<feature type="transmembrane region" description="Helical" evidence="5">
    <location>
        <begin position="266"/>
        <end position="289"/>
    </location>
</feature>
<feature type="transmembrane region" description="Helical" evidence="5">
    <location>
        <begin position="514"/>
        <end position="534"/>
    </location>
</feature>
<feature type="transmembrane region" description="Helical" evidence="5">
    <location>
        <begin position="483"/>
        <end position="502"/>
    </location>
</feature>
<dbReference type="PANTHER" id="PTHR23502">
    <property type="entry name" value="MAJOR FACILITATOR SUPERFAMILY"/>
    <property type="match status" value="1"/>
</dbReference>
<dbReference type="GeneID" id="54329443"/>
<dbReference type="GO" id="GO:0005886">
    <property type="term" value="C:plasma membrane"/>
    <property type="evidence" value="ECO:0007669"/>
    <property type="project" value="TreeGrafter"/>
</dbReference>
<dbReference type="RefSeq" id="XP_033424683.1">
    <property type="nucleotide sequence ID" value="XM_033571368.1"/>
</dbReference>
<evidence type="ECO:0000256" key="2">
    <source>
        <dbReference type="ARBA" id="ARBA00022692"/>
    </source>
</evidence>
<dbReference type="InterPro" id="IPR011701">
    <property type="entry name" value="MFS"/>
</dbReference>
<sequence>MARVLRTSLFGLTVGWLSGGRLFQSPEDQADFRLPAPYEAAANAEHLRPRRNSQLEGSSDKPRGIPSCRWIEPEIQTDGTVLVGWYTDDDAENPKNWPWAAKLLVYLQVNIYTFVIYMSSSIFSPAEKEFIRVFHVPQSVSSLGLAIYVLGYGVGPMLFSPLSEVAWIGRNPPYLLSLSIFVLLSIPAAMVNSVPAFLVIRFLQGFFGSPCLATGAASIADVTRDEYFPYGLYTWAVSAVAAPAVAPTIAGFSIPVKGWRWSMWEVLWAAAGSLAILCFLPETYSPCVLHYRARRLRRLTSKSTFQAPANLDQRSISLWRNLIQALVIPWKINALDPAILFSTVYISLVYGIFYSFFEVFPRVYGDIYQMNLGQVGLIFLTALVGTSLVLPFYFAFIYYWLHRPYLQGSWSSILPEIRLIPGLIGTFLVPIGLVIFAWTARPTIHWIVPTIGFLINISGMTLVMQSIFGYIAMAYPPYSASLFAMNDFARSTLAFAAILWSGPLYENLGVARGTTLIAGLTGGCILGMYGFYYCGPWLRKRSRFAA</sequence>
<dbReference type="PANTHER" id="PTHR23502:SF23">
    <property type="entry name" value="FLUCONAZOLE RESISTANCE PROTEIN 1"/>
    <property type="match status" value="1"/>
</dbReference>
<keyword evidence="2 5" id="KW-0812">Transmembrane</keyword>
<dbReference type="SUPFAM" id="SSF103473">
    <property type="entry name" value="MFS general substrate transporter"/>
    <property type="match status" value="1"/>
</dbReference>
<feature type="signal peptide" evidence="6">
    <location>
        <begin position="1"/>
        <end position="19"/>
    </location>
</feature>
<feature type="transmembrane region" description="Helical" evidence="5">
    <location>
        <begin position="198"/>
        <end position="220"/>
    </location>
</feature>
<comment type="caution">
    <text evidence="8">The sequence shown here is derived from an EMBL/GenBank/DDBJ whole genome shotgun (WGS) entry which is preliminary data.</text>
</comment>
<dbReference type="Proteomes" id="UP000324241">
    <property type="component" value="Unassembled WGS sequence"/>
</dbReference>
<dbReference type="VEuPathDB" id="FungiDB:EYZ11_007739"/>
<dbReference type="Pfam" id="PF07690">
    <property type="entry name" value="MFS_1"/>
    <property type="match status" value="1"/>
</dbReference>
<reference evidence="8 9" key="1">
    <citation type="submission" date="2019-08" db="EMBL/GenBank/DDBJ databases">
        <title>The genome sequence of a newly discovered highly antifungal drug resistant Aspergillus species, Aspergillus tanneri NIH 1004.</title>
        <authorList>
            <person name="Mounaud S."/>
            <person name="Singh I."/>
            <person name="Joardar V."/>
            <person name="Pakala S."/>
            <person name="Pakala S."/>
            <person name="Venepally P."/>
            <person name="Chung J.K."/>
            <person name="Losada L."/>
            <person name="Nierman W.C."/>
        </authorList>
    </citation>
    <scope>NUCLEOTIDE SEQUENCE [LARGE SCALE GENOMIC DNA]</scope>
    <source>
        <strain evidence="8 9">NIH1004</strain>
    </source>
</reference>
<gene>
    <name evidence="8" type="ORF">ATNIH1004_006741</name>
</gene>
<feature type="transmembrane region" description="Helical" evidence="5">
    <location>
        <begin position="103"/>
        <end position="123"/>
    </location>
</feature>
<dbReference type="OrthoDB" id="3357846at2759"/>
<evidence type="ECO:0000256" key="4">
    <source>
        <dbReference type="ARBA" id="ARBA00023136"/>
    </source>
</evidence>
<proteinExistence type="predicted"/>
<feature type="transmembrane region" description="Helical" evidence="5">
    <location>
        <begin position="143"/>
        <end position="162"/>
    </location>
</feature>
<feature type="transmembrane region" description="Helical" evidence="5">
    <location>
        <begin position="174"/>
        <end position="192"/>
    </location>
</feature>
<keyword evidence="4 5" id="KW-0472">Membrane</keyword>
<evidence type="ECO:0000256" key="5">
    <source>
        <dbReference type="SAM" id="Phobius"/>
    </source>
</evidence>
<feature type="domain" description="Major facilitator superfamily (MFS) profile" evidence="7">
    <location>
        <begin position="105"/>
        <end position="546"/>
    </location>
</feature>
<protein>
    <recommendedName>
        <fullName evidence="7">Major facilitator superfamily (MFS) profile domain-containing protein</fullName>
    </recommendedName>
</protein>
<accession>A0A5M9MEB6</accession>
<evidence type="ECO:0000256" key="3">
    <source>
        <dbReference type="ARBA" id="ARBA00022989"/>
    </source>
</evidence>
<evidence type="ECO:0000259" key="7">
    <source>
        <dbReference type="PROSITE" id="PS50850"/>
    </source>
</evidence>
<dbReference type="InterPro" id="IPR020846">
    <property type="entry name" value="MFS_dom"/>
</dbReference>
<keyword evidence="3 5" id="KW-1133">Transmembrane helix</keyword>
<dbReference type="AlphaFoldDB" id="A0A5M9MEB6"/>
<evidence type="ECO:0000256" key="1">
    <source>
        <dbReference type="ARBA" id="ARBA00004141"/>
    </source>
</evidence>
<keyword evidence="6" id="KW-0732">Signal</keyword>